<accession>A0A4S4KYW3</accession>
<proteinExistence type="predicted"/>
<organism evidence="1 2">
    <name type="scientific">Bondarzewia mesenterica</name>
    <dbReference type="NCBI Taxonomy" id="1095465"/>
    <lineage>
        <taxon>Eukaryota</taxon>
        <taxon>Fungi</taxon>
        <taxon>Dikarya</taxon>
        <taxon>Basidiomycota</taxon>
        <taxon>Agaricomycotina</taxon>
        <taxon>Agaricomycetes</taxon>
        <taxon>Russulales</taxon>
        <taxon>Bondarzewiaceae</taxon>
        <taxon>Bondarzewia</taxon>
    </lineage>
</organism>
<keyword evidence="2" id="KW-1185">Reference proteome</keyword>
<sequence>MVSCAYYFGPVGITGGRVEDPSKPRMHTFDTFLAVEELGESDINALLYVYVPSQDAVPDDGTYFICARFGVFAIQTGGVDVVGDSNHSDSRTTSSGVHILQLFVSNTMKPLHGHGQFAGYAISCGKAERTPPDVMEERGFDMSLSQWMGTGNRDVHLRVFISNIPKLSKTRVPTANTNLSIVGHIVGIRERRCVLRIFDIGLGSAAHQEIYM</sequence>
<comment type="caution">
    <text evidence="1">The sequence shown here is derived from an EMBL/GenBank/DDBJ whole genome shotgun (WGS) entry which is preliminary data.</text>
</comment>
<dbReference type="AlphaFoldDB" id="A0A4S4KYW3"/>
<name>A0A4S4KYW3_9AGAM</name>
<protein>
    <submittedName>
        <fullName evidence="1">Uncharacterized protein</fullName>
    </submittedName>
</protein>
<dbReference type="Proteomes" id="UP000310158">
    <property type="component" value="Unassembled WGS sequence"/>
</dbReference>
<reference evidence="1 2" key="1">
    <citation type="submission" date="2019-02" db="EMBL/GenBank/DDBJ databases">
        <title>Genome sequencing of the rare red list fungi Bondarzewia mesenterica.</title>
        <authorList>
            <person name="Buettner E."/>
            <person name="Kellner H."/>
        </authorList>
    </citation>
    <scope>NUCLEOTIDE SEQUENCE [LARGE SCALE GENOMIC DNA]</scope>
    <source>
        <strain evidence="1 2">DSM 108281</strain>
    </source>
</reference>
<dbReference type="EMBL" id="SGPL01001353">
    <property type="protein sequence ID" value="THH03408.1"/>
    <property type="molecule type" value="Genomic_DNA"/>
</dbReference>
<gene>
    <name evidence="1" type="ORF">EW146_g10449</name>
</gene>
<evidence type="ECO:0000313" key="2">
    <source>
        <dbReference type="Proteomes" id="UP000310158"/>
    </source>
</evidence>
<evidence type="ECO:0000313" key="1">
    <source>
        <dbReference type="EMBL" id="THH03408.1"/>
    </source>
</evidence>